<accession>A0A2Z5JLF5</accession>
<proteinExistence type="predicted"/>
<evidence type="ECO:0000313" key="1">
    <source>
        <dbReference type="EMBL" id="AXE81296.1"/>
    </source>
</evidence>
<sequence>MSAGEKIPCVVITCFSHRVEGDGEARPVGLDCVDHCAAGRLIDGQQRPQLLFQTDRVSRPQDPAGEQGVLEREEGQFDLPTLVVEADQPFGGVGAVVQERRHQPVPITDTAPVGTFRSHVHLGDAKGAA</sequence>
<organism evidence="1 2">
    <name type="scientific">Streptomyces atratus</name>
    <dbReference type="NCBI Taxonomy" id="1893"/>
    <lineage>
        <taxon>Bacteria</taxon>
        <taxon>Bacillati</taxon>
        <taxon>Actinomycetota</taxon>
        <taxon>Actinomycetes</taxon>
        <taxon>Kitasatosporales</taxon>
        <taxon>Streptomycetaceae</taxon>
        <taxon>Streptomyces</taxon>
    </lineage>
</organism>
<dbReference type="AlphaFoldDB" id="A0A2Z5JLF5"/>
<name>A0A2Z5JLF5_STRAR</name>
<gene>
    <name evidence="1" type="ORF">C5746_34990</name>
</gene>
<evidence type="ECO:0000313" key="2">
    <source>
        <dbReference type="Proteomes" id="UP000252698"/>
    </source>
</evidence>
<protein>
    <submittedName>
        <fullName evidence="1">Uncharacterized protein</fullName>
    </submittedName>
</protein>
<dbReference type="Proteomes" id="UP000252698">
    <property type="component" value="Chromosome"/>
</dbReference>
<dbReference type="KEGG" id="sata:C5746_34990"/>
<dbReference type="EMBL" id="CP027306">
    <property type="protein sequence ID" value="AXE81296.1"/>
    <property type="molecule type" value="Genomic_DNA"/>
</dbReference>
<reference evidence="1 2" key="1">
    <citation type="journal article" date="2018" name="Front. Microbiol.">
        <title>Genome Sequencing of Streptomyces atratus SCSIOZH16 and Activation Production of Nocardamine via Metabolic Engineering.</title>
        <authorList>
            <person name="Li Y."/>
            <person name="Zhang C."/>
            <person name="Liu C."/>
            <person name="Ju J."/>
            <person name="Ma J."/>
        </authorList>
    </citation>
    <scope>NUCLEOTIDE SEQUENCE [LARGE SCALE GENOMIC DNA]</scope>
    <source>
        <strain evidence="1 2">SCSIO_ZH16</strain>
    </source>
</reference>